<dbReference type="EMBL" id="CAJNOC010000223">
    <property type="protein sequence ID" value="CAF0729418.1"/>
    <property type="molecule type" value="Genomic_DNA"/>
</dbReference>
<gene>
    <name evidence="3" type="ORF">OXX778_LOCUS2741</name>
</gene>
<accession>A0A813MZB3</accession>
<evidence type="ECO:0000313" key="3">
    <source>
        <dbReference type="EMBL" id="CAF0729418.1"/>
    </source>
</evidence>
<keyword evidence="1" id="KW-0812">Transmembrane</keyword>
<dbReference type="PANTHER" id="PTHR21093">
    <property type="entry name" value="DIVERGENT PROTEIN KINASE DOMAIN 1C-RELATED"/>
    <property type="match status" value="1"/>
</dbReference>
<name>A0A813MZB3_9BILA</name>
<evidence type="ECO:0000313" key="4">
    <source>
        <dbReference type="Proteomes" id="UP000663879"/>
    </source>
</evidence>
<sequence>MFLRQYYWKLRTRRYPFVFIVFILTCILYFYNFYTTNSLDTVPSYKSKCNFEFAKHLIENMCSLNKENKDMIVGNICSDICDPKNLYEFYKNYRLSDCYVKPQDKDRQFFTESKSVLIYELQDKTENSDQNQPKKLVFKSSNKYYLDFDTHLDYDFRQKTILEQLEYLQNFIDSTLYTKFDIQIDKKYFQTWSNQYTKDPIDAVEQIKKSIQENNLNYYVKLFDTDNFDYYLDALKNSNKEKLSSFIQSFIILTSQDEYLFYRFYQKKPGALRIYGSCGHFYMVEYAQPLTYKVRFMNNINERKILALQFLDLFHNLDRTYLLHKNNNNSLQSQPVQMCDVKLDNFGLNHNGELRIIDTDMASSDSYLFSSRVCRTHDDCHFFDCKSFCDLESKRCIKKRINNNLQVLCEKIFDNNLNKKDGILTGVNFESNIHNEIMNKLDKCKRPGFYKNSDVPKLASDRLFRAFNVLLRDNGIKLENKQ</sequence>
<keyword evidence="4" id="KW-1185">Reference proteome</keyword>
<dbReference type="PANTHER" id="PTHR21093:SF2">
    <property type="entry name" value="DIVERGENT PROTEIN KINASE DOMAIN 1C"/>
    <property type="match status" value="1"/>
</dbReference>
<feature type="domain" description="FAM69 protein-kinase" evidence="2">
    <location>
        <begin position="253"/>
        <end position="447"/>
    </location>
</feature>
<dbReference type="OrthoDB" id="8543887at2759"/>
<evidence type="ECO:0000259" key="2">
    <source>
        <dbReference type="Pfam" id="PF12260"/>
    </source>
</evidence>
<proteinExistence type="predicted"/>
<dbReference type="Proteomes" id="UP000663879">
    <property type="component" value="Unassembled WGS sequence"/>
</dbReference>
<keyword evidence="1" id="KW-0472">Membrane</keyword>
<keyword evidence="1" id="KW-1133">Transmembrane helix</keyword>
<dbReference type="AlphaFoldDB" id="A0A813MZB3"/>
<reference evidence="3" key="1">
    <citation type="submission" date="2021-02" db="EMBL/GenBank/DDBJ databases">
        <authorList>
            <person name="Nowell W R."/>
        </authorList>
    </citation>
    <scope>NUCLEOTIDE SEQUENCE</scope>
    <source>
        <strain evidence="3">Ploen Becks lab</strain>
    </source>
</reference>
<dbReference type="Pfam" id="PF12260">
    <property type="entry name" value="PIP49_C"/>
    <property type="match status" value="1"/>
</dbReference>
<organism evidence="3 4">
    <name type="scientific">Brachionus calyciflorus</name>
    <dbReference type="NCBI Taxonomy" id="104777"/>
    <lineage>
        <taxon>Eukaryota</taxon>
        <taxon>Metazoa</taxon>
        <taxon>Spiralia</taxon>
        <taxon>Gnathifera</taxon>
        <taxon>Rotifera</taxon>
        <taxon>Eurotatoria</taxon>
        <taxon>Monogononta</taxon>
        <taxon>Pseudotrocha</taxon>
        <taxon>Ploima</taxon>
        <taxon>Brachionidae</taxon>
        <taxon>Brachionus</taxon>
    </lineage>
</organism>
<feature type="transmembrane region" description="Helical" evidence="1">
    <location>
        <begin position="15"/>
        <end position="34"/>
    </location>
</feature>
<protein>
    <recommendedName>
        <fullName evidence="2">FAM69 protein-kinase domain-containing protein</fullName>
    </recommendedName>
</protein>
<dbReference type="InterPro" id="IPR022049">
    <property type="entry name" value="FAM69_kinase_dom"/>
</dbReference>
<evidence type="ECO:0000256" key="1">
    <source>
        <dbReference type="SAM" id="Phobius"/>
    </source>
</evidence>
<comment type="caution">
    <text evidence="3">The sequence shown here is derived from an EMBL/GenBank/DDBJ whole genome shotgun (WGS) entry which is preliminary data.</text>
</comment>